<sequence length="335" mass="37206">MPATLVPVGGLSTEQVREALLAATRAPSLHNSQPWRFRCTPSTIELHADVDRALPAADPDNRELLLACGAALLNLRLAIRGLGYYPDVRLFPDHRRPELLATVRPRGHQMASPAEQRLIAAIPRRRTNRQPFFDETFTGPERDALRRAAEAERSWLALLPPEQVPTLRQLVQQAHFLQQEDPGFVAEWQRWTGRPFGESDGVPVSSGGPLPEAHDEWTLRDFTAGQGRRRVEGKDFESAPLIVVIGSFHDLPPARLQAGQAMQRVLLTAIDHGMSASFLSQVVEVPETRRKLRTLIGGGLWPQAVLRLGRGSPVPRTPRRPLEDLAEVTDVEPEA</sequence>
<name>A0ABP9QI95_9PSEU</name>
<keyword evidence="3" id="KW-1185">Reference proteome</keyword>
<dbReference type="RefSeq" id="WP_185065911.1">
    <property type="nucleotide sequence ID" value="NZ_BAABJP010000026.1"/>
</dbReference>
<accession>A0ABP9QI95</accession>
<evidence type="ECO:0000256" key="1">
    <source>
        <dbReference type="SAM" id="MobiDB-lite"/>
    </source>
</evidence>
<comment type="caution">
    <text evidence="2">The sequence shown here is derived from an EMBL/GenBank/DDBJ whole genome shotgun (WGS) entry which is preliminary data.</text>
</comment>
<dbReference type="PANTHER" id="PTHR23026">
    <property type="entry name" value="NADPH NITROREDUCTASE"/>
    <property type="match status" value="1"/>
</dbReference>
<organism evidence="2 3">
    <name type="scientific">Pseudonocardia eucalypti</name>
    <dbReference type="NCBI Taxonomy" id="648755"/>
    <lineage>
        <taxon>Bacteria</taxon>
        <taxon>Bacillati</taxon>
        <taxon>Actinomycetota</taxon>
        <taxon>Actinomycetes</taxon>
        <taxon>Pseudonocardiales</taxon>
        <taxon>Pseudonocardiaceae</taxon>
        <taxon>Pseudonocardia</taxon>
    </lineage>
</organism>
<evidence type="ECO:0000313" key="3">
    <source>
        <dbReference type="Proteomes" id="UP001428817"/>
    </source>
</evidence>
<protein>
    <submittedName>
        <fullName evidence="2">Nitroreductase family protein</fullName>
    </submittedName>
</protein>
<dbReference type="EMBL" id="BAABJP010000026">
    <property type="protein sequence ID" value="GAA5162360.1"/>
    <property type="molecule type" value="Genomic_DNA"/>
</dbReference>
<reference evidence="3" key="1">
    <citation type="journal article" date="2019" name="Int. J. Syst. Evol. Microbiol.">
        <title>The Global Catalogue of Microorganisms (GCM) 10K type strain sequencing project: providing services to taxonomists for standard genome sequencing and annotation.</title>
        <authorList>
            <consortium name="The Broad Institute Genomics Platform"/>
            <consortium name="The Broad Institute Genome Sequencing Center for Infectious Disease"/>
            <person name="Wu L."/>
            <person name="Ma J."/>
        </authorList>
    </citation>
    <scope>NUCLEOTIDE SEQUENCE [LARGE SCALE GENOMIC DNA]</scope>
    <source>
        <strain evidence="3">JCM 18303</strain>
    </source>
</reference>
<dbReference type="PANTHER" id="PTHR23026:SF123">
    <property type="entry name" value="NAD(P)H NITROREDUCTASE RV3131-RELATED"/>
    <property type="match status" value="1"/>
</dbReference>
<dbReference type="InterPro" id="IPR000415">
    <property type="entry name" value="Nitroreductase-like"/>
</dbReference>
<dbReference type="Proteomes" id="UP001428817">
    <property type="component" value="Unassembled WGS sequence"/>
</dbReference>
<evidence type="ECO:0000313" key="2">
    <source>
        <dbReference type="EMBL" id="GAA5162360.1"/>
    </source>
</evidence>
<dbReference type="Gene3D" id="3.40.109.10">
    <property type="entry name" value="NADH Oxidase"/>
    <property type="match status" value="2"/>
</dbReference>
<dbReference type="InterPro" id="IPR050627">
    <property type="entry name" value="Nitroreductase/BluB"/>
</dbReference>
<dbReference type="NCBIfam" id="NF047509">
    <property type="entry name" value="Rv3131_FMN_oxido"/>
    <property type="match status" value="1"/>
</dbReference>
<proteinExistence type="predicted"/>
<gene>
    <name evidence="2" type="ORF">GCM10023321_47840</name>
</gene>
<dbReference type="SUPFAM" id="SSF55469">
    <property type="entry name" value="FMN-dependent nitroreductase-like"/>
    <property type="match status" value="2"/>
</dbReference>
<feature type="region of interest" description="Disordered" evidence="1">
    <location>
        <begin position="310"/>
        <end position="335"/>
    </location>
</feature>
<feature type="compositionally biased region" description="Acidic residues" evidence="1">
    <location>
        <begin position="324"/>
        <end position="335"/>
    </location>
</feature>